<evidence type="ECO:0000313" key="2">
    <source>
        <dbReference type="Proteomes" id="UP000219329"/>
    </source>
</evidence>
<gene>
    <name evidence="1" type="ORF">CNF02_02460</name>
</gene>
<protein>
    <submittedName>
        <fullName evidence="1">Uncharacterized protein</fullName>
    </submittedName>
</protein>
<sequence length="135" mass="15481">MKRFKWFLGSIMGLVALLLVLQTIASERIEVVELHTLDELGEEVTTRLWVVDDDGYQYLRVGATGSDWFTRLQVNNEFDVTRNGRRYTYTAKLRGEKSLGINALMQEKYTWGDTFFAIMTGSREGSIPVELHLAN</sequence>
<reference evidence="1 2" key="1">
    <citation type="submission" date="2017-08" db="EMBL/GenBank/DDBJ databases">
        <title>Fine stratification of microbial communities through a metagenomic profile of the photic zone.</title>
        <authorList>
            <person name="Haro-Moreno J.M."/>
            <person name="Lopez-Perez M."/>
            <person name="De La Torre J."/>
            <person name="Picazo A."/>
            <person name="Camacho A."/>
            <person name="Rodriguez-Valera F."/>
        </authorList>
    </citation>
    <scope>NUCLEOTIDE SEQUENCE [LARGE SCALE GENOMIC DNA]</scope>
    <source>
        <strain evidence="1">MED-G28</strain>
    </source>
</reference>
<dbReference type="EMBL" id="NTJZ01000002">
    <property type="protein sequence ID" value="PDH34905.1"/>
    <property type="molecule type" value="Genomic_DNA"/>
</dbReference>
<dbReference type="Proteomes" id="UP000219329">
    <property type="component" value="Unassembled WGS sequence"/>
</dbReference>
<accession>A0A2A5WEE3</accession>
<comment type="caution">
    <text evidence="1">The sequence shown here is derived from an EMBL/GenBank/DDBJ whole genome shotgun (WGS) entry which is preliminary data.</text>
</comment>
<dbReference type="AlphaFoldDB" id="A0A2A5WEE3"/>
<evidence type="ECO:0000313" key="1">
    <source>
        <dbReference type="EMBL" id="PDH34905.1"/>
    </source>
</evidence>
<organism evidence="1 2">
    <name type="scientific">OM182 bacterium MED-G28</name>
    <dbReference type="NCBI Taxonomy" id="1986256"/>
    <lineage>
        <taxon>Bacteria</taxon>
        <taxon>Pseudomonadati</taxon>
        <taxon>Pseudomonadota</taxon>
        <taxon>Gammaproteobacteria</taxon>
        <taxon>OMG group</taxon>
        <taxon>OM182 clade</taxon>
    </lineage>
</organism>
<proteinExistence type="predicted"/>
<name>A0A2A5WEE3_9GAMM</name>